<evidence type="ECO:0000256" key="12">
    <source>
        <dbReference type="ARBA" id="ARBA00023012"/>
    </source>
</evidence>
<dbReference type="Gene3D" id="1.20.5.1930">
    <property type="match status" value="1"/>
</dbReference>
<evidence type="ECO:0000256" key="10">
    <source>
        <dbReference type="ARBA" id="ARBA00022777"/>
    </source>
</evidence>
<dbReference type="InterPro" id="IPR017205">
    <property type="entry name" value="Sig_transdc_His_kinase_ChrS"/>
</dbReference>
<evidence type="ECO:0000259" key="18">
    <source>
        <dbReference type="PROSITE" id="PS50109"/>
    </source>
</evidence>
<dbReference type="GO" id="GO:0005737">
    <property type="term" value="C:cytoplasm"/>
    <property type="evidence" value="ECO:0007669"/>
    <property type="project" value="UniProtKB-SubCell"/>
</dbReference>
<keyword evidence="17" id="KW-1133">Transmembrane helix</keyword>
<evidence type="ECO:0000256" key="2">
    <source>
        <dbReference type="ARBA" id="ARBA00001966"/>
    </source>
</evidence>
<evidence type="ECO:0000256" key="6">
    <source>
        <dbReference type="ARBA" id="ARBA00022485"/>
    </source>
</evidence>
<keyword evidence="17" id="KW-0812">Transmembrane</keyword>
<dbReference type="InterPro" id="IPR036890">
    <property type="entry name" value="HATPase_C_sf"/>
</dbReference>
<dbReference type="RefSeq" id="WP_009678354.1">
    <property type="nucleotide sequence ID" value="NZ_AEUD01000003.1"/>
</dbReference>
<dbReference type="PANTHER" id="PTHR24421:SF62">
    <property type="entry name" value="SENSORY TRANSDUCTION HISTIDINE KINASE"/>
    <property type="match status" value="1"/>
</dbReference>
<feature type="transmembrane region" description="Helical" evidence="17">
    <location>
        <begin position="105"/>
        <end position="126"/>
    </location>
</feature>
<sequence length="403" mass="43138">MNAVLAPVRRLDAWLFVVLVALVVTSSLRYVLRHGLGTVGVLILLGAAALIVGYAVRPLLPQRTWIPAAWSVALAALVAALTIAAPSFAWCAVPVAFAVLRTLPYLWAVVCVSALVVVVTASWLRISPMLDPVVIAGPLGIALITVMSFRALDLEAKARAELIDRLVATQDDLAAEQRRVGALRERARLSRDIHDSIGQDLSSVYLLLQAADRGWTAEPATSHDNVRTAIDASRRGLEEIRHVIHDLSTEVESASLITAAELHQRLGDLREHSHGSAQVSLRIDGAPVPLSHRSSSALVATARGALANVQEHSGADRAMMTLTYTPDEVRLDIRDDGRGFDPQRARSTPGSSPNAIRRGLGLKGIRDRVVELGGGADVESEIGDGTTVSVWFPIGPAAQNEEN</sequence>
<protein>
    <recommendedName>
        <fullName evidence="5">Oxygen sensor histidine kinase NreB</fullName>
        <ecNumber evidence="4">2.7.13.3</ecNumber>
    </recommendedName>
    <alternativeName>
        <fullName evidence="15">Nitrogen regulation protein B</fullName>
    </alternativeName>
</protein>
<dbReference type="PROSITE" id="PS50109">
    <property type="entry name" value="HIS_KIN"/>
    <property type="match status" value="1"/>
</dbReference>
<feature type="transmembrane region" description="Helical" evidence="17">
    <location>
        <begin position="39"/>
        <end position="56"/>
    </location>
</feature>
<evidence type="ECO:0000256" key="9">
    <source>
        <dbReference type="ARBA" id="ARBA00022723"/>
    </source>
</evidence>
<comment type="catalytic activity">
    <reaction evidence="1">
        <text>ATP + protein L-histidine = ADP + protein N-phospho-L-histidine.</text>
        <dbReference type="EC" id="2.7.13.3"/>
    </reaction>
</comment>
<name>F1YGY0_9ACTN</name>
<feature type="transmembrane region" description="Helical" evidence="17">
    <location>
        <begin position="132"/>
        <end position="152"/>
    </location>
</feature>
<evidence type="ECO:0000256" key="14">
    <source>
        <dbReference type="ARBA" id="ARBA00024827"/>
    </source>
</evidence>
<dbReference type="PANTHER" id="PTHR24421">
    <property type="entry name" value="NITRATE/NITRITE SENSOR PROTEIN NARX-RELATED"/>
    <property type="match status" value="1"/>
</dbReference>
<comment type="function">
    <text evidence="14">Member of the two-component regulatory system NreB/NreC involved in the control of dissimilatory nitrate/nitrite reduction in response to oxygen. NreB functions as a direct oxygen sensor histidine kinase which is autophosphorylated, in the absence of oxygen, probably at the conserved histidine residue, and transfers its phosphate group probably to a conserved aspartate residue of NreC. NreB/NreC activates the expression of the nitrate (narGHJI) and nitrite (nir) reductase operons, as well as the putative nitrate transporter gene narT.</text>
</comment>
<evidence type="ECO:0000256" key="11">
    <source>
        <dbReference type="ARBA" id="ARBA00023004"/>
    </source>
</evidence>
<dbReference type="InterPro" id="IPR011712">
    <property type="entry name" value="Sig_transdc_His_kin_sub3_dim/P"/>
</dbReference>
<dbReference type="STRING" id="644548.SCNU_05491"/>
<dbReference type="Pfam" id="PF07730">
    <property type="entry name" value="HisKA_3"/>
    <property type="match status" value="1"/>
</dbReference>
<keyword evidence="7" id="KW-0963">Cytoplasm</keyword>
<dbReference type="GO" id="GO:0046983">
    <property type="term" value="F:protein dimerization activity"/>
    <property type="evidence" value="ECO:0007669"/>
    <property type="project" value="InterPro"/>
</dbReference>
<dbReference type="PIRSF" id="PIRSF037434">
    <property type="entry name" value="STHK_ChrS"/>
    <property type="match status" value="1"/>
</dbReference>
<keyword evidence="6" id="KW-0004">4Fe-4S</keyword>
<keyword evidence="11" id="KW-0408">Iron</keyword>
<dbReference type="Pfam" id="PF02518">
    <property type="entry name" value="HATPase_c"/>
    <property type="match status" value="1"/>
</dbReference>
<dbReference type="InterPro" id="IPR005467">
    <property type="entry name" value="His_kinase_dom"/>
</dbReference>
<keyword evidence="20" id="KW-1185">Reference proteome</keyword>
<evidence type="ECO:0000313" key="19">
    <source>
        <dbReference type="EMBL" id="EGD56278.1"/>
    </source>
</evidence>
<keyword evidence="9" id="KW-0479">Metal-binding</keyword>
<keyword evidence="17" id="KW-0472">Membrane</keyword>
<dbReference type="InterPro" id="IPR003594">
    <property type="entry name" value="HATPase_dom"/>
</dbReference>
<evidence type="ECO:0000313" key="20">
    <source>
        <dbReference type="Proteomes" id="UP000035065"/>
    </source>
</evidence>
<reference evidence="19 20" key="1">
    <citation type="journal article" date="2011" name="J. Bacteriol.">
        <title>Draft Genome Sequence of Gordonia neofelifaecis NRRL B-59395, a Cholesterol-Degrading Actinomycete.</title>
        <authorList>
            <person name="Ge F."/>
            <person name="Li W."/>
            <person name="Chen G."/>
            <person name="Liu Y."/>
            <person name="Zhang G."/>
            <person name="Yong B."/>
            <person name="Wang Q."/>
            <person name="Wang N."/>
            <person name="Huang Z."/>
            <person name="Li W."/>
            <person name="Wang J."/>
            <person name="Wu C."/>
            <person name="Xie Q."/>
            <person name="Liu G."/>
        </authorList>
    </citation>
    <scope>NUCLEOTIDE SEQUENCE [LARGE SCALE GENOMIC DNA]</scope>
    <source>
        <strain evidence="19 20">NRRL B-59395</strain>
    </source>
</reference>
<organism evidence="19 20">
    <name type="scientific">Gordonia neofelifaecis NRRL B-59395</name>
    <dbReference type="NCBI Taxonomy" id="644548"/>
    <lineage>
        <taxon>Bacteria</taxon>
        <taxon>Bacillati</taxon>
        <taxon>Actinomycetota</taxon>
        <taxon>Actinomycetes</taxon>
        <taxon>Mycobacteriales</taxon>
        <taxon>Gordoniaceae</taxon>
        <taxon>Gordonia</taxon>
    </lineage>
</organism>
<dbReference type="EC" id="2.7.13.3" evidence="4"/>
<keyword evidence="12" id="KW-0902">Two-component regulatory system</keyword>
<evidence type="ECO:0000256" key="13">
    <source>
        <dbReference type="ARBA" id="ARBA00023014"/>
    </source>
</evidence>
<dbReference type="Proteomes" id="UP000035065">
    <property type="component" value="Unassembled WGS sequence"/>
</dbReference>
<proteinExistence type="predicted"/>
<comment type="subcellular location">
    <subcellularLocation>
        <location evidence="3">Cytoplasm</location>
    </subcellularLocation>
</comment>
<evidence type="ECO:0000256" key="5">
    <source>
        <dbReference type="ARBA" id="ARBA00017322"/>
    </source>
</evidence>
<evidence type="ECO:0000256" key="3">
    <source>
        <dbReference type="ARBA" id="ARBA00004496"/>
    </source>
</evidence>
<dbReference type="CDD" id="cd16917">
    <property type="entry name" value="HATPase_UhpB-NarQ-NarX-like"/>
    <property type="match status" value="1"/>
</dbReference>
<evidence type="ECO:0000256" key="15">
    <source>
        <dbReference type="ARBA" id="ARBA00030800"/>
    </source>
</evidence>
<feature type="compositionally biased region" description="Polar residues" evidence="16">
    <location>
        <begin position="345"/>
        <end position="354"/>
    </location>
</feature>
<dbReference type="Gene3D" id="3.30.565.10">
    <property type="entry name" value="Histidine kinase-like ATPase, C-terminal domain"/>
    <property type="match status" value="1"/>
</dbReference>
<gene>
    <name evidence="19" type="ORF">SCNU_05491</name>
</gene>
<feature type="domain" description="Histidine kinase" evidence="18">
    <location>
        <begin position="192"/>
        <end position="396"/>
    </location>
</feature>
<dbReference type="GO" id="GO:0000155">
    <property type="term" value="F:phosphorelay sensor kinase activity"/>
    <property type="evidence" value="ECO:0007669"/>
    <property type="project" value="InterPro"/>
</dbReference>
<evidence type="ECO:0000256" key="4">
    <source>
        <dbReference type="ARBA" id="ARBA00012438"/>
    </source>
</evidence>
<comment type="caution">
    <text evidence="19">The sequence shown here is derived from an EMBL/GenBank/DDBJ whole genome shotgun (WGS) entry which is preliminary data.</text>
</comment>
<accession>F1YGY0</accession>
<evidence type="ECO:0000256" key="16">
    <source>
        <dbReference type="SAM" id="MobiDB-lite"/>
    </source>
</evidence>
<dbReference type="GO" id="GO:0016020">
    <property type="term" value="C:membrane"/>
    <property type="evidence" value="ECO:0007669"/>
    <property type="project" value="InterPro"/>
</dbReference>
<evidence type="ECO:0000256" key="17">
    <source>
        <dbReference type="SAM" id="Phobius"/>
    </source>
</evidence>
<dbReference type="GO" id="GO:0046872">
    <property type="term" value="F:metal ion binding"/>
    <property type="evidence" value="ECO:0007669"/>
    <property type="project" value="UniProtKB-KW"/>
</dbReference>
<feature type="region of interest" description="Disordered" evidence="16">
    <location>
        <begin position="333"/>
        <end position="358"/>
    </location>
</feature>
<dbReference type="AlphaFoldDB" id="F1YGY0"/>
<feature type="compositionally biased region" description="Basic and acidic residues" evidence="16">
    <location>
        <begin position="333"/>
        <end position="344"/>
    </location>
</feature>
<dbReference type="SUPFAM" id="SSF55874">
    <property type="entry name" value="ATPase domain of HSP90 chaperone/DNA topoisomerase II/histidine kinase"/>
    <property type="match status" value="1"/>
</dbReference>
<keyword evidence="13" id="KW-0411">Iron-sulfur</keyword>
<dbReference type="InterPro" id="IPR004358">
    <property type="entry name" value="Sig_transdc_His_kin-like_C"/>
</dbReference>
<dbReference type="eggNOG" id="COG4585">
    <property type="taxonomic scope" value="Bacteria"/>
</dbReference>
<comment type="cofactor">
    <cofactor evidence="2">
        <name>[4Fe-4S] cluster</name>
        <dbReference type="ChEBI" id="CHEBI:49883"/>
    </cofactor>
</comment>
<evidence type="ECO:0000256" key="8">
    <source>
        <dbReference type="ARBA" id="ARBA00022679"/>
    </source>
</evidence>
<evidence type="ECO:0000256" key="7">
    <source>
        <dbReference type="ARBA" id="ARBA00022490"/>
    </source>
</evidence>
<evidence type="ECO:0000256" key="1">
    <source>
        <dbReference type="ARBA" id="ARBA00000085"/>
    </source>
</evidence>
<dbReference type="EMBL" id="AEUD01000003">
    <property type="protein sequence ID" value="EGD56278.1"/>
    <property type="molecule type" value="Genomic_DNA"/>
</dbReference>
<feature type="transmembrane region" description="Helical" evidence="17">
    <location>
        <begin position="13"/>
        <end position="32"/>
    </location>
</feature>
<keyword evidence="10 19" id="KW-0418">Kinase</keyword>
<dbReference type="InterPro" id="IPR050482">
    <property type="entry name" value="Sensor_HK_TwoCompSys"/>
</dbReference>
<dbReference type="PRINTS" id="PR00344">
    <property type="entry name" value="BCTRLSENSOR"/>
</dbReference>
<dbReference type="GO" id="GO:0051539">
    <property type="term" value="F:4 iron, 4 sulfur cluster binding"/>
    <property type="evidence" value="ECO:0007669"/>
    <property type="project" value="UniProtKB-KW"/>
</dbReference>
<feature type="transmembrane region" description="Helical" evidence="17">
    <location>
        <begin position="68"/>
        <end position="93"/>
    </location>
</feature>
<keyword evidence="8" id="KW-0808">Transferase</keyword>